<dbReference type="InterPro" id="IPR024428">
    <property type="entry name" value="Endosialidase_beta_prop"/>
</dbReference>
<evidence type="ECO:0000313" key="3">
    <source>
        <dbReference type="EMBL" id="STY91702.1"/>
    </source>
</evidence>
<dbReference type="AlphaFoldDB" id="A0A378PY63"/>
<proteinExistence type="predicted"/>
<keyword evidence="1" id="KW-1133">Transmembrane helix</keyword>
<feature type="domain" description="Endosialidase beta-propeller" evidence="2">
    <location>
        <begin position="282"/>
        <end position="311"/>
    </location>
</feature>
<dbReference type="SUPFAM" id="SSF50939">
    <property type="entry name" value="Sialidases"/>
    <property type="match status" value="1"/>
</dbReference>
<protein>
    <submittedName>
        <fullName evidence="3">Catalytic beta propeller domain of bacteriophage endosialidase</fullName>
    </submittedName>
</protein>
<gene>
    <name evidence="3" type="ORF">NCTC9380_02954</name>
</gene>
<dbReference type="Pfam" id="PF12217">
    <property type="entry name" value="End_beta_propel"/>
    <property type="match status" value="1"/>
</dbReference>
<feature type="transmembrane region" description="Helical" evidence="1">
    <location>
        <begin position="313"/>
        <end position="335"/>
    </location>
</feature>
<evidence type="ECO:0000259" key="2">
    <source>
        <dbReference type="Pfam" id="PF12217"/>
    </source>
</evidence>
<accession>A0A378PY63</accession>
<dbReference type="Proteomes" id="UP000254031">
    <property type="component" value="Unassembled WGS sequence"/>
</dbReference>
<dbReference type="InterPro" id="IPR036278">
    <property type="entry name" value="Sialidase_sf"/>
</dbReference>
<keyword evidence="1" id="KW-0472">Membrane</keyword>
<sequence length="341" mass="37713">MENLKLLTHPWAEKGLKNEIPLNREGSGVTSATATYEDGFPDVTMKPIHEGGKAPSGKDMNGVLYELSTHIVHLNKGCLYPFEMDFCNAIGGYPKGSLLISNDKGKLFISLIDNNTTDFNSENYFGKWDCISTQDLLNSPDGFKFIGQCESIAQLRTIEPTEDQQRILVKSYYAGKNLGGGEFYADFADTTTADNAGTVIVTAGGKRWKRVYSTLNIFDFGVSLDSVNNDAIKRLQAWQEPVLGLGNVIPASSRIVPASHISQVAYRFNGIDYLSEDYYKADLSQITRTGYYTAWTQDKAFVHNGVIYAPLCWLSATAMMTCVLLGSNPLIMAILGRRQKF</sequence>
<dbReference type="EMBL" id="UGPL01000007">
    <property type="protein sequence ID" value="STY91702.1"/>
    <property type="molecule type" value="Genomic_DNA"/>
</dbReference>
<name>A0A378PY63_MANHA</name>
<dbReference type="GO" id="GO:0016996">
    <property type="term" value="F:endo-alpha-(2,8)-sialidase activity"/>
    <property type="evidence" value="ECO:0007669"/>
    <property type="project" value="InterPro"/>
</dbReference>
<organism evidence="3 4">
    <name type="scientific">Mannheimia haemolytica</name>
    <name type="common">Pasteurella haemolytica</name>
    <dbReference type="NCBI Taxonomy" id="75985"/>
    <lineage>
        <taxon>Bacteria</taxon>
        <taxon>Pseudomonadati</taxon>
        <taxon>Pseudomonadota</taxon>
        <taxon>Gammaproteobacteria</taxon>
        <taxon>Pasteurellales</taxon>
        <taxon>Pasteurellaceae</taxon>
        <taxon>Mannheimia</taxon>
    </lineage>
</organism>
<evidence type="ECO:0000313" key="4">
    <source>
        <dbReference type="Proteomes" id="UP000254031"/>
    </source>
</evidence>
<evidence type="ECO:0000256" key="1">
    <source>
        <dbReference type="SAM" id="Phobius"/>
    </source>
</evidence>
<keyword evidence="1" id="KW-0812">Transmembrane</keyword>
<reference evidence="3 4" key="1">
    <citation type="submission" date="2018-06" db="EMBL/GenBank/DDBJ databases">
        <authorList>
            <consortium name="Pathogen Informatics"/>
            <person name="Doyle S."/>
        </authorList>
    </citation>
    <scope>NUCLEOTIDE SEQUENCE [LARGE SCALE GENOMIC DNA]</scope>
    <source>
        <strain evidence="3 4">NCTC9380</strain>
    </source>
</reference>
<dbReference type="Gene3D" id="2.120.10.10">
    <property type="match status" value="1"/>
</dbReference>